<dbReference type="Bgee" id="ENSCATG00000018745">
    <property type="expression patterns" value="Expressed in liver and 8 other cell types or tissues"/>
</dbReference>
<evidence type="ECO:0000313" key="2">
    <source>
        <dbReference type="Proteomes" id="UP000233060"/>
    </source>
</evidence>
<dbReference type="AlphaFoldDB" id="A0A2K5KYV4"/>
<organism evidence="1 2">
    <name type="scientific">Cercocebus atys</name>
    <name type="common">Sooty mangabey</name>
    <name type="synonym">Cercocebus torquatus atys</name>
    <dbReference type="NCBI Taxonomy" id="9531"/>
    <lineage>
        <taxon>Eukaryota</taxon>
        <taxon>Metazoa</taxon>
        <taxon>Chordata</taxon>
        <taxon>Craniata</taxon>
        <taxon>Vertebrata</taxon>
        <taxon>Euteleostomi</taxon>
        <taxon>Mammalia</taxon>
        <taxon>Eutheria</taxon>
        <taxon>Euarchontoglires</taxon>
        <taxon>Primates</taxon>
        <taxon>Haplorrhini</taxon>
        <taxon>Catarrhini</taxon>
        <taxon>Cercopithecidae</taxon>
        <taxon>Cercopithecinae</taxon>
        <taxon>Cercocebus</taxon>
    </lineage>
</organism>
<proteinExistence type="predicted"/>
<name>A0A2K5KYV4_CERAT</name>
<evidence type="ECO:0000313" key="1">
    <source>
        <dbReference type="Ensembl" id="ENSCATP00000005881.1"/>
    </source>
</evidence>
<reference evidence="1" key="1">
    <citation type="submission" date="2025-08" db="UniProtKB">
        <authorList>
            <consortium name="Ensembl"/>
        </authorList>
    </citation>
    <scope>IDENTIFICATION</scope>
</reference>
<protein>
    <submittedName>
        <fullName evidence="1">Uncharacterized protein</fullName>
    </submittedName>
</protein>
<reference evidence="1" key="2">
    <citation type="submission" date="2025-09" db="UniProtKB">
        <authorList>
            <consortium name="Ensembl"/>
        </authorList>
    </citation>
    <scope>IDENTIFICATION</scope>
</reference>
<dbReference type="Ensembl" id="ENSCATT00000021546.1">
    <property type="protein sequence ID" value="ENSCATP00000005881.1"/>
    <property type="gene ID" value="ENSCATG00000018745.1"/>
</dbReference>
<sequence>MTPGVVHASPPQSQRVPRQWAIRNIGQKPKEPNCHNWRTHIGLRSKTLRGTPNYLPIRRDAHPPSVIFGLTRVALPWATHHPGPGCLPDLRAWSWLSILSPPRVPNVFSGGPLLGPLLCHQLKTPTPNTECHLYLPPQSTLRPVFDSTQLF</sequence>
<accession>A0A2K5KYV4</accession>
<keyword evidence="2" id="KW-1185">Reference proteome</keyword>
<dbReference type="Proteomes" id="UP000233060">
    <property type="component" value="Unassembled WGS sequence"/>
</dbReference>